<name>A0A502GUE9_9BACT</name>
<protein>
    <submittedName>
        <fullName evidence="1">Uncharacterized protein</fullName>
    </submittedName>
</protein>
<dbReference type="RefSeq" id="WP_140467566.1">
    <property type="nucleotide sequence ID" value="NZ_RCYZ01000005.1"/>
</dbReference>
<gene>
    <name evidence="1" type="ORF">EAH73_13975</name>
</gene>
<organism evidence="1 2">
    <name type="scientific">Hymenobacter nivis</name>
    <dbReference type="NCBI Taxonomy" id="1850093"/>
    <lineage>
        <taxon>Bacteria</taxon>
        <taxon>Pseudomonadati</taxon>
        <taxon>Bacteroidota</taxon>
        <taxon>Cytophagia</taxon>
        <taxon>Cytophagales</taxon>
        <taxon>Hymenobacteraceae</taxon>
        <taxon>Hymenobacter</taxon>
    </lineage>
</organism>
<dbReference type="AlphaFoldDB" id="A0A502GUE9"/>
<reference evidence="1 2" key="1">
    <citation type="journal article" date="2019" name="Environ. Microbiol.">
        <title>Species interactions and distinct microbial communities in high Arctic permafrost affected cryosols are associated with the CH4 and CO2 gas fluxes.</title>
        <authorList>
            <person name="Altshuler I."/>
            <person name="Hamel J."/>
            <person name="Turney S."/>
            <person name="Magnuson E."/>
            <person name="Levesque R."/>
            <person name="Greer C."/>
            <person name="Whyte L.G."/>
        </authorList>
    </citation>
    <scope>NUCLEOTIDE SEQUENCE [LARGE SCALE GENOMIC DNA]</scope>
    <source>
        <strain evidence="1 2">S9.2P</strain>
    </source>
</reference>
<keyword evidence="2" id="KW-1185">Reference proteome</keyword>
<evidence type="ECO:0000313" key="1">
    <source>
        <dbReference type="EMBL" id="TPG65561.1"/>
    </source>
</evidence>
<dbReference type="OrthoDB" id="1350548at2"/>
<proteinExistence type="predicted"/>
<sequence>MKTLLHKKLDRISDIWNNYIWEYKFCNSRIKFTLDVRSNYFGDILRYFSDTLELIYNENKSESFSINLESAIGFLQSIYVQQDFTEELLHIFKCNINKGYLKLDINYSLNRDIRNELIGHPIRKKTTNNNTQLLSSAIFSNSINSSSIAYIRYHKDTNYEFEEVIHHKYDIRNRHEIFLNIYLDKIIDKLKNILNQFKSKIEEIESVIKNASFSSILNIVNNSFENIIKTNYLYDKDSLLCAYELENTSPRYKNLVDIFINDLKLFIQETKQSINEQLSDKDHTNINYHSTDNVPYKIVFDKKRKKSNNIKPITFDYELEKLIENKGFHEFKLISSILKEKFLDNEIVLNEIDNMERNLSNKFEYYCSYYYIDTLLSSSKRTNNQN</sequence>
<dbReference type="Proteomes" id="UP000317646">
    <property type="component" value="Unassembled WGS sequence"/>
</dbReference>
<dbReference type="EMBL" id="RCYZ01000005">
    <property type="protein sequence ID" value="TPG65561.1"/>
    <property type="molecule type" value="Genomic_DNA"/>
</dbReference>
<comment type="caution">
    <text evidence="1">The sequence shown here is derived from an EMBL/GenBank/DDBJ whole genome shotgun (WGS) entry which is preliminary data.</text>
</comment>
<evidence type="ECO:0000313" key="2">
    <source>
        <dbReference type="Proteomes" id="UP000317646"/>
    </source>
</evidence>
<accession>A0A502GUE9</accession>